<dbReference type="Proteomes" id="UP000664417">
    <property type="component" value="Unassembled WGS sequence"/>
</dbReference>
<dbReference type="SUPFAM" id="SSF49503">
    <property type="entry name" value="Cupredoxins"/>
    <property type="match status" value="1"/>
</dbReference>
<dbReference type="EMBL" id="JAFREP010000013">
    <property type="protein sequence ID" value="MBO1319635.1"/>
    <property type="molecule type" value="Genomic_DNA"/>
</dbReference>
<proteinExistence type="predicted"/>
<comment type="caution">
    <text evidence="2">The sequence shown here is derived from an EMBL/GenBank/DDBJ whole genome shotgun (WGS) entry which is preliminary data.</text>
</comment>
<accession>A0A8J7Q5W2</accession>
<evidence type="ECO:0000313" key="3">
    <source>
        <dbReference type="Proteomes" id="UP000664417"/>
    </source>
</evidence>
<protein>
    <submittedName>
        <fullName evidence="2">Uncharacterized protein</fullName>
    </submittedName>
</protein>
<dbReference type="RefSeq" id="WP_207859541.1">
    <property type="nucleotide sequence ID" value="NZ_JAFREP010000013.1"/>
</dbReference>
<sequence>MVCDALNLRRAVLAVALAAAFLPYSHAGEISGTLSFVKKPPSVVLVYMADDTGADKGKKRKLDQKDQQFTKKMLVAPKGSKISFINSDNTDHNVYAADTDAGADFDIGLAPPGSTIDQEVNWAENAVIRVGCKIHPKMRAYVATVDSRYNQVLELDRTKQDHTFALEVPDTVTLVRVWLPNYEPVEFTLEKGGEHKVDLIKKGKVYGTLTVSRK</sequence>
<keyword evidence="1" id="KW-0732">Signal</keyword>
<dbReference type="Gene3D" id="2.60.40.420">
    <property type="entry name" value="Cupredoxins - blue copper proteins"/>
    <property type="match status" value="1"/>
</dbReference>
<keyword evidence="3" id="KW-1185">Reference proteome</keyword>
<gene>
    <name evidence="2" type="ORF">J3U88_14260</name>
</gene>
<name>A0A8J7Q5W2_9BACT</name>
<dbReference type="AlphaFoldDB" id="A0A8J7Q5W2"/>
<organism evidence="2 3">
    <name type="scientific">Acanthopleuribacter pedis</name>
    <dbReference type="NCBI Taxonomy" id="442870"/>
    <lineage>
        <taxon>Bacteria</taxon>
        <taxon>Pseudomonadati</taxon>
        <taxon>Acidobacteriota</taxon>
        <taxon>Holophagae</taxon>
        <taxon>Acanthopleuribacterales</taxon>
        <taxon>Acanthopleuribacteraceae</taxon>
        <taxon>Acanthopleuribacter</taxon>
    </lineage>
</organism>
<evidence type="ECO:0000256" key="1">
    <source>
        <dbReference type="SAM" id="SignalP"/>
    </source>
</evidence>
<reference evidence="2" key="1">
    <citation type="submission" date="2021-03" db="EMBL/GenBank/DDBJ databases">
        <authorList>
            <person name="Wang G."/>
        </authorList>
    </citation>
    <scope>NUCLEOTIDE SEQUENCE</scope>
    <source>
        <strain evidence="2">KCTC 12899</strain>
    </source>
</reference>
<dbReference type="InterPro" id="IPR008972">
    <property type="entry name" value="Cupredoxin"/>
</dbReference>
<feature type="signal peptide" evidence="1">
    <location>
        <begin position="1"/>
        <end position="27"/>
    </location>
</feature>
<feature type="chain" id="PRO_5035276440" evidence="1">
    <location>
        <begin position="28"/>
        <end position="214"/>
    </location>
</feature>
<evidence type="ECO:0000313" key="2">
    <source>
        <dbReference type="EMBL" id="MBO1319635.1"/>
    </source>
</evidence>